<feature type="region of interest" description="Disordered" evidence="3">
    <location>
        <begin position="199"/>
        <end position="260"/>
    </location>
</feature>
<name>A0A017HMV1_9RHOB</name>
<evidence type="ECO:0000259" key="4">
    <source>
        <dbReference type="Pfam" id="PF02563"/>
    </source>
</evidence>
<feature type="region of interest" description="Disordered" evidence="3">
    <location>
        <begin position="434"/>
        <end position="457"/>
    </location>
</feature>
<gene>
    <name evidence="6" type="ORF">Rumeso_02722</name>
</gene>
<dbReference type="Gene3D" id="3.10.560.10">
    <property type="entry name" value="Outer membrane lipoprotein wza domain like"/>
    <property type="match status" value="1"/>
</dbReference>
<accession>A0A017HMV1</accession>
<dbReference type="PANTHER" id="PTHR33619:SF3">
    <property type="entry name" value="POLYSACCHARIDE EXPORT PROTEIN GFCE-RELATED"/>
    <property type="match status" value="1"/>
</dbReference>
<dbReference type="EMBL" id="AOSK01000068">
    <property type="protein sequence ID" value="EYD75635.1"/>
    <property type="molecule type" value="Genomic_DNA"/>
</dbReference>
<dbReference type="PANTHER" id="PTHR33619">
    <property type="entry name" value="POLYSACCHARIDE EXPORT PROTEIN GFCE-RELATED"/>
    <property type="match status" value="1"/>
</dbReference>
<dbReference type="InterPro" id="IPR049712">
    <property type="entry name" value="Poly_export"/>
</dbReference>
<dbReference type="GO" id="GO:0015159">
    <property type="term" value="F:polysaccharide transmembrane transporter activity"/>
    <property type="evidence" value="ECO:0007669"/>
    <property type="project" value="InterPro"/>
</dbReference>
<evidence type="ECO:0000313" key="6">
    <source>
        <dbReference type="EMBL" id="EYD75635.1"/>
    </source>
</evidence>
<reference evidence="6 7" key="1">
    <citation type="submission" date="2013-02" db="EMBL/GenBank/DDBJ databases">
        <authorList>
            <person name="Fiebig A."/>
            <person name="Goeker M."/>
            <person name="Klenk H.-P.P."/>
        </authorList>
    </citation>
    <scope>NUCLEOTIDE SEQUENCE [LARGE SCALE GENOMIC DNA]</scope>
    <source>
        <strain evidence="6 7">DSM 19309</strain>
    </source>
</reference>
<evidence type="ECO:0000256" key="3">
    <source>
        <dbReference type="SAM" id="MobiDB-lite"/>
    </source>
</evidence>
<sequence length="457" mass="48260">MGPDGRVTLPIVGEIDVAGLTLADAQDQITAAMSAEPLRIFSNDGQENWLNLEPSEILVEISSYSPVFVSGAVGQPGRFDYTPGMTVRQLVATAGGLGMSGLDADTSARQAMDLTAEREVAVERLDSIMAQVGRLREELRSISAEGEPSVPSSDAPGPADEVAPEPGEAPARATEEQDLSSADGALPLVVLNDEVATSAGGDDLLTRPRARPTEQAQVLPAADAEPTLPVAEEPDAQAAEAVAPPAPAPRSSTSDDTDDLEQVGRELVASGVAMRGVDAASARQLIEEMNTRLDLLRRRQAEEEQLVANDRAEVNRVQDLIDRGLVPATESDAAERTLLMSTLQSYDTADMVARLEIDLARMTADLQRLPSESAREILLELEKRLADGEVARAQVSSIDQQLALLGGSAAGQAGIQYDFVLYRGNGDEAVATTVEQDQPLQPGDSLEVVPAMDGNAP</sequence>
<dbReference type="Proteomes" id="UP000019666">
    <property type="component" value="Unassembled WGS sequence"/>
</dbReference>
<evidence type="ECO:0000256" key="2">
    <source>
        <dbReference type="SAM" id="Coils"/>
    </source>
</evidence>
<dbReference type="STRING" id="442562.Rumeso_02722"/>
<keyword evidence="7" id="KW-1185">Reference proteome</keyword>
<comment type="caution">
    <text evidence="6">The sequence shown here is derived from an EMBL/GenBank/DDBJ whole genome shotgun (WGS) entry which is preliminary data.</text>
</comment>
<dbReference type="HOGENOM" id="CLU_598375_0_0_5"/>
<dbReference type="AlphaFoldDB" id="A0A017HMV1"/>
<dbReference type="Gene3D" id="3.30.1950.10">
    <property type="entry name" value="wza like domain"/>
    <property type="match status" value="1"/>
</dbReference>
<feature type="domain" description="Polysaccharide export protein N-terminal" evidence="4">
    <location>
        <begin position="3"/>
        <end position="34"/>
    </location>
</feature>
<keyword evidence="2" id="KW-0175">Coiled coil</keyword>
<evidence type="ECO:0000256" key="1">
    <source>
        <dbReference type="ARBA" id="ARBA00022729"/>
    </source>
</evidence>
<feature type="coiled-coil region" evidence="2">
    <location>
        <begin position="279"/>
        <end position="306"/>
    </location>
</feature>
<proteinExistence type="predicted"/>
<protein>
    <submittedName>
        <fullName evidence="6">Uncharacterized protein</fullName>
    </submittedName>
</protein>
<evidence type="ECO:0000313" key="7">
    <source>
        <dbReference type="Proteomes" id="UP000019666"/>
    </source>
</evidence>
<dbReference type="Pfam" id="PF02563">
    <property type="entry name" value="Poly_export"/>
    <property type="match status" value="1"/>
</dbReference>
<dbReference type="InterPro" id="IPR019554">
    <property type="entry name" value="Soluble_ligand-bd"/>
</dbReference>
<keyword evidence="1" id="KW-0732">Signal</keyword>
<feature type="domain" description="Soluble ligand binding" evidence="5">
    <location>
        <begin position="67"/>
        <end position="97"/>
    </location>
</feature>
<evidence type="ECO:0000259" key="5">
    <source>
        <dbReference type="Pfam" id="PF10531"/>
    </source>
</evidence>
<dbReference type="InterPro" id="IPR003715">
    <property type="entry name" value="Poly_export_N"/>
</dbReference>
<dbReference type="Pfam" id="PF10531">
    <property type="entry name" value="SLBB"/>
    <property type="match status" value="1"/>
</dbReference>
<feature type="region of interest" description="Disordered" evidence="3">
    <location>
        <begin position="142"/>
        <end position="179"/>
    </location>
</feature>
<organism evidence="6 7">
    <name type="scientific">Rubellimicrobium mesophilum DSM 19309</name>
    <dbReference type="NCBI Taxonomy" id="442562"/>
    <lineage>
        <taxon>Bacteria</taxon>
        <taxon>Pseudomonadati</taxon>
        <taxon>Pseudomonadota</taxon>
        <taxon>Alphaproteobacteria</taxon>
        <taxon>Rhodobacterales</taxon>
        <taxon>Roseobacteraceae</taxon>
        <taxon>Rubellimicrobium</taxon>
    </lineage>
</organism>